<dbReference type="PANTHER" id="PTHR30337">
    <property type="entry name" value="COMPONENT OF ATP-DEPENDENT DSDNA EXONUCLEASE"/>
    <property type="match status" value="1"/>
</dbReference>
<protein>
    <recommendedName>
        <fullName evidence="2">Calcineurin-like phosphoesterase domain-containing protein</fullName>
    </recommendedName>
</protein>
<dbReference type="Pfam" id="PF00149">
    <property type="entry name" value="Metallophos"/>
    <property type="match status" value="1"/>
</dbReference>
<dbReference type="GO" id="GO:0016787">
    <property type="term" value="F:hydrolase activity"/>
    <property type="evidence" value="ECO:0007669"/>
    <property type="project" value="UniProtKB-KW"/>
</dbReference>
<gene>
    <name evidence="3" type="ORF">CBF37_07360</name>
</gene>
<dbReference type="InterPro" id="IPR041796">
    <property type="entry name" value="Mre11_N"/>
</dbReference>
<dbReference type="PIRSF" id="PIRSF033091">
    <property type="entry name" value="Pesterase_YhaO"/>
    <property type="match status" value="1"/>
</dbReference>
<comment type="caution">
    <text evidence="3">The sequence shown here is derived from an EMBL/GenBank/DDBJ whole genome shotgun (WGS) entry which is preliminary data.</text>
</comment>
<dbReference type="SUPFAM" id="SSF56300">
    <property type="entry name" value="Metallo-dependent phosphatases"/>
    <property type="match status" value="1"/>
</dbReference>
<reference evidence="3 4" key="1">
    <citation type="submission" date="2017-05" db="EMBL/GenBank/DDBJ databases">
        <title>Vagococcus spp. assemblies.</title>
        <authorList>
            <person name="Gulvik C.A."/>
        </authorList>
    </citation>
    <scope>NUCLEOTIDE SEQUENCE [LARGE SCALE GENOMIC DNA]</scope>
    <source>
        <strain evidence="3 4">SS1995</strain>
    </source>
</reference>
<proteinExistence type="predicted"/>
<dbReference type="RefSeq" id="WP_125984118.1">
    <property type="nucleotide sequence ID" value="NZ_NGJS01000009.1"/>
</dbReference>
<dbReference type="InterPro" id="IPR029052">
    <property type="entry name" value="Metallo-depent_PP-like"/>
</dbReference>
<evidence type="ECO:0000256" key="1">
    <source>
        <dbReference type="ARBA" id="ARBA00022801"/>
    </source>
</evidence>
<dbReference type="Proteomes" id="UP000287857">
    <property type="component" value="Unassembled WGS sequence"/>
</dbReference>
<sequence length="405" mass="46794">MKFIHTADLHIDQPFSGIDVSNEPIQQLVNHANQTVLHRIVDQCIEESVDFLLIVGDTFHQSVSSIRTQAIIIEEFKRLKDYDIFVVLSFGNHDYYTDNRYWFDWPENVVWFTEEQVTTKKLTLKNNETVAISGFSYQNKWVTDTKALEFPMRDQSTDYHIGFYHGQPEREGNYAPFVVSDLSPSYDYWALGHIHKSEVIREHPATVYPGTPQGHNRKETQGRGIVSVTVDNGQTSYEFTPKAVIGWDNVMINVESVKNRQELLSVVLDYLASITTDSYDLLAINLSLQCGKSEQLLELQQDQKAILEYIQKKVLLLSDNQKCLVKLTLQESFKDELIMGFESSLIDDLSRRFFSSDQFNRVGSDLLQQPALAKYLEWTEQDINDCLQHSNQLIKDKIRFKSEVN</sequence>
<evidence type="ECO:0000313" key="3">
    <source>
        <dbReference type="EMBL" id="RST98585.1"/>
    </source>
</evidence>
<evidence type="ECO:0000259" key="2">
    <source>
        <dbReference type="Pfam" id="PF00149"/>
    </source>
</evidence>
<dbReference type="OrthoDB" id="9773856at2"/>
<name>A0A429ZXP3_9ENTE</name>
<dbReference type="AlphaFoldDB" id="A0A429ZXP3"/>
<dbReference type="CDD" id="cd00840">
    <property type="entry name" value="MPP_Mre11_N"/>
    <property type="match status" value="1"/>
</dbReference>
<organism evidence="3 4">
    <name type="scientific">Vagococcus vulneris</name>
    <dbReference type="NCBI Taxonomy" id="1977869"/>
    <lineage>
        <taxon>Bacteria</taxon>
        <taxon>Bacillati</taxon>
        <taxon>Bacillota</taxon>
        <taxon>Bacilli</taxon>
        <taxon>Lactobacillales</taxon>
        <taxon>Enterococcaceae</taxon>
        <taxon>Vagococcus</taxon>
    </lineage>
</organism>
<keyword evidence="1" id="KW-0378">Hydrolase</keyword>
<dbReference type="EMBL" id="NGJS01000009">
    <property type="protein sequence ID" value="RST98585.1"/>
    <property type="molecule type" value="Genomic_DNA"/>
</dbReference>
<dbReference type="PANTHER" id="PTHR30337:SF7">
    <property type="entry name" value="PHOSPHOESTERASE"/>
    <property type="match status" value="1"/>
</dbReference>
<feature type="domain" description="Calcineurin-like phosphoesterase" evidence="2">
    <location>
        <begin position="1"/>
        <end position="196"/>
    </location>
</feature>
<dbReference type="InterPro" id="IPR004843">
    <property type="entry name" value="Calcineurin-like_PHP"/>
</dbReference>
<accession>A0A429ZXP3</accession>
<evidence type="ECO:0000313" key="4">
    <source>
        <dbReference type="Proteomes" id="UP000287857"/>
    </source>
</evidence>
<keyword evidence="4" id="KW-1185">Reference proteome</keyword>
<dbReference type="Gene3D" id="3.60.21.10">
    <property type="match status" value="1"/>
</dbReference>
<dbReference type="InterPro" id="IPR050535">
    <property type="entry name" value="DNA_Repair-Maintenance_Comp"/>
</dbReference>
<dbReference type="InterPro" id="IPR014576">
    <property type="entry name" value="Pesterase_YhaO"/>
</dbReference>